<proteinExistence type="predicted"/>
<evidence type="ECO:0000256" key="1">
    <source>
        <dbReference type="SAM" id="Phobius"/>
    </source>
</evidence>
<keyword evidence="1" id="KW-0472">Membrane</keyword>
<dbReference type="Proteomes" id="UP000799429">
    <property type="component" value="Unassembled WGS sequence"/>
</dbReference>
<keyword evidence="3" id="KW-1185">Reference proteome</keyword>
<sequence>MDASDSTAQVLARGSQVFAALAGLFCTDGVERNLSAAQFGYATVAASSLSILGLLGLVKNIVKTALGLQRCITAGSSLVSMRGHFGPLVIREPPNGSCQCDIVDVYQYRNRYQDSIYLRKRKRYLEKERTPLVDVGSDWSGGLNGVTVVNLGNAQHEASFYQSHILIGLTAFLCSGATSWLLLIIETSWSWLSFVSMPGLHGSLLVILAVPLFYEMQTSRPATHISSSKFHALFKGFGQPSGRMHFLQSRINGGDVLHFRGNTAILEIGLIRLVYLLISALRYSIRLSSNQSEYSLIRNSAAAHLTFAELLCSATTDCEFPRWVWEYLQSADLIKILLLALQRDKHVTPFHEDVFCFPLVDFDLARIIVNRATESERRDLQDILERLTLRLALKKDHRGNVEPFIMIEALYKLVPSEFSRTQGYGFVPCRAFAVNDQCERIHLRDHLTCLGHRNTSPSPAPMSTYARNRPTCPWPTPSNSHIDIANMNSVQERFDLVARLCTYLSNRQSTSRLLISPDVYLTATPGTVTRRGVYCDSAHRHAGILNEYGFNFEDGVREISEYIKQVIPKKPYSWASTVAAMKKLGKPCLPPTPSYYSASERLPSHKATSDSTLRWSTLFSN</sequence>
<evidence type="ECO:0000313" key="2">
    <source>
        <dbReference type="EMBL" id="KAF2837597.1"/>
    </source>
</evidence>
<reference evidence="2" key="1">
    <citation type="journal article" date="2020" name="Stud. Mycol.">
        <title>101 Dothideomycetes genomes: a test case for predicting lifestyles and emergence of pathogens.</title>
        <authorList>
            <person name="Haridas S."/>
            <person name="Albert R."/>
            <person name="Binder M."/>
            <person name="Bloem J."/>
            <person name="Labutti K."/>
            <person name="Salamov A."/>
            <person name="Andreopoulos B."/>
            <person name="Baker S."/>
            <person name="Barry K."/>
            <person name="Bills G."/>
            <person name="Bluhm B."/>
            <person name="Cannon C."/>
            <person name="Castanera R."/>
            <person name="Culley D."/>
            <person name="Daum C."/>
            <person name="Ezra D."/>
            <person name="Gonzalez J."/>
            <person name="Henrissat B."/>
            <person name="Kuo A."/>
            <person name="Liang C."/>
            <person name="Lipzen A."/>
            <person name="Lutzoni F."/>
            <person name="Magnuson J."/>
            <person name="Mondo S."/>
            <person name="Nolan M."/>
            <person name="Ohm R."/>
            <person name="Pangilinan J."/>
            <person name="Park H.-J."/>
            <person name="Ramirez L."/>
            <person name="Alfaro M."/>
            <person name="Sun H."/>
            <person name="Tritt A."/>
            <person name="Yoshinaga Y."/>
            <person name="Zwiers L.-H."/>
            <person name="Turgeon B."/>
            <person name="Goodwin S."/>
            <person name="Spatafora J."/>
            <person name="Crous P."/>
            <person name="Grigoriev I."/>
        </authorList>
    </citation>
    <scope>NUCLEOTIDE SEQUENCE</scope>
    <source>
        <strain evidence="2">CBS 101060</strain>
    </source>
</reference>
<evidence type="ECO:0000313" key="3">
    <source>
        <dbReference type="Proteomes" id="UP000799429"/>
    </source>
</evidence>
<keyword evidence="1" id="KW-0812">Transmembrane</keyword>
<accession>A0A9P4VQA3</accession>
<comment type="caution">
    <text evidence="2">The sequence shown here is derived from an EMBL/GenBank/DDBJ whole genome shotgun (WGS) entry which is preliminary data.</text>
</comment>
<feature type="transmembrane region" description="Helical" evidence="1">
    <location>
        <begin position="264"/>
        <end position="285"/>
    </location>
</feature>
<dbReference type="EMBL" id="MU006099">
    <property type="protein sequence ID" value="KAF2837597.1"/>
    <property type="molecule type" value="Genomic_DNA"/>
</dbReference>
<protein>
    <submittedName>
        <fullName evidence="2">Uncharacterized protein</fullName>
    </submittedName>
</protein>
<name>A0A9P4VQA3_9PEZI</name>
<feature type="transmembrane region" description="Helical" evidence="1">
    <location>
        <begin position="39"/>
        <end position="58"/>
    </location>
</feature>
<organism evidence="2 3">
    <name type="scientific">Patellaria atrata CBS 101060</name>
    <dbReference type="NCBI Taxonomy" id="1346257"/>
    <lineage>
        <taxon>Eukaryota</taxon>
        <taxon>Fungi</taxon>
        <taxon>Dikarya</taxon>
        <taxon>Ascomycota</taxon>
        <taxon>Pezizomycotina</taxon>
        <taxon>Dothideomycetes</taxon>
        <taxon>Dothideomycetes incertae sedis</taxon>
        <taxon>Patellariales</taxon>
        <taxon>Patellariaceae</taxon>
        <taxon>Patellaria</taxon>
    </lineage>
</organism>
<dbReference type="OrthoDB" id="3032844at2759"/>
<gene>
    <name evidence="2" type="ORF">M501DRAFT_1017973</name>
</gene>
<feature type="transmembrane region" description="Helical" evidence="1">
    <location>
        <begin position="191"/>
        <end position="214"/>
    </location>
</feature>
<keyword evidence="1" id="KW-1133">Transmembrane helix</keyword>
<dbReference type="AlphaFoldDB" id="A0A9P4VQA3"/>
<feature type="transmembrane region" description="Helical" evidence="1">
    <location>
        <begin position="165"/>
        <end position="185"/>
    </location>
</feature>